<feature type="chain" id="PRO_5042496386" description="Secreted protein" evidence="1">
    <location>
        <begin position="21"/>
        <end position="72"/>
    </location>
</feature>
<evidence type="ECO:0000313" key="3">
    <source>
        <dbReference type="Proteomes" id="UP001239445"/>
    </source>
</evidence>
<organism evidence="2 3">
    <name type="scientific">Echria macrotheca</name>
    <dbReference type="NCBI Taxonomy" id="438768"/>
    <lineage>
        <taxon>Eukaryota</taxon>
        <taxon>Fungi</taxon>
        <taxon>Dikarya</taxon>
        <taxon>Ascomycota</taxon>
        <taxon>Pezizomycotina</taxon>
        <taxon>Sordariomycetes</taxon>
        <taxon>Sordariomycetidae</taxon>
        <taxon>Sordariales</taxon>
        <taxon>Schizotheciaceae</taxon>
        <taxon>Echria</taxon>
    </lineage>
</organism>
<proteinExistence type="predicted"/>
<feature type="signal peptide" evidence="1">
    <location>
        <begin position="1"/>
        <end position="20"/>
    </location>
</feature>
<comment type="caution">
    <text evidence="2">The sequence shown here is derived from an EMBL/GenBank/DDBJ whole genome shotgun (WGS) entry which is preliminary data.</text>
</comment>
<reference evidence="2" key="1">
    <citation type="submission" date="2023-06" db="EMBL/GenBank/DDBJ databases">
        <title>Genome-scale phylogeny and comparative genomics of the fungal order Sordariales.</title>
        <authorList>
            <consortium name="Lawrence Berkeley National Laboratory"/>
            <person name="Hensen N."/>
            <person name="Bonometti L."/>
            <person name="Westerberg I."/>
            <person name="Brannstrom I.O."/>
            <person name="Guillou S."/>
            <person name="Cros-Aarteil S."/>
            <person name="Calhoun S."/>
            <person name="Haridas S."/>
            <person name="Kuo A."/>
            <person name="Mondo S."/>
            <person name="Pangilinan J."/>
            <person name="Riley R."/>
            <person name="Labutti K."/>
            <person name="Andreopoulos B."/>
            <person name="Lipzen A."/>
            <person name="Chen C."/>
            <person name="Yanf M."/>
            <person name="Daum C."/>
            <person name="Ng V."/>
            <person name="Clum A."/>
            <person name="Steindorff A."/>
            <person name="Ohm R."/>
            <person name="Martin F."/>
            <person name="Silar P."/>
            <person name="Natvig D."/>
            <person name="Lalanne C."/>
            <person name="Gautier V."/>
            <person name="Ament-Velasquez S.L."/>
            <person name="Kruys A."/>
            <person name="Hutchinson M.I."/>
            <person name="Powell A.J."/>
            <person name="Barry K."/>
            <person name="Miller A.N."/>
            <person name="Grigoriev I.V."/>
            <person name="Debuchy R."/>
            <person name="Gladieux P."/>
            <person name="Thoren M.H."/>
            <person name="Johannesson H."/>
        </authorList>
    </citation>
    <scope>NUCLEOTIDE SEQUENCE</scope>
    <source>
        <strain evidence="2">PSN4</strain>
    </source>
</reference>
<keyword evidence="1" id="KW-0732">Signal</keyword>
<sequence>MCRLTAAFALLAVSERTAQATTSSGLAFSFTLRPKEHILRKRRVRFLQVQLRLLRYLTLLTIRAGCQSRRPD</sequence>
<evidence type="ECO:0000313" key="2">
    <source>
        <dbReference type="EMBL" id="KAK1754955.1"/>
    </source>
</evidence>
<evidence type="ECO:0000256" key="1">
    <source>
        <dbReference type="SAM" id="SignalP"/>
    </source>
</evidence>
<accession>A0AAJ0BAZ6</accession>
<evidence type="ECO:0008006" key="4">
    <source>
        <dbReference type="Google" id="ProtNLM"/>
    </source>
</evidence>
<keyword evidence="3" id="KW-1185">Reference proteome</keyword>
<dbReference type="EMBL" id="MU839834">
    <property type="protein sequence ID" value="KAK1754955.1"/>
    <property type="molecule type" value="Genomic_DNA"/>
</dbReference>
<gene>
    <name evidence="2" type="ORF">QBC47DRAFT_382281</name>
</gene>
<dbReference type="AlphaFoldDB" id="A0AAJ0BAZ6"/>
<name>A0AAJ0BAZ6_9PEZI</name>
<dbReference type="Proteomes" id="UP001239445">
    <property type="component" value="Unassembled WGS sequence"/>
</dbReference>
<protein>
    <recommendedName>
        <fullName evidence="4">Secreted protein</fullName>
    </recommendedName>
</protein>